<feature type="compositionally biased region" description="Basic and acidic residues" evidence="1">
    <location>
        <begin position="280"/>
        <end position="291"/>
    </location>
</feature>
<accession>A0A1Q9BTE8</accession>
<keyword evidence="3" id="KW-1185">Reference proteome</keyword>
<organism evidence="2 3">
    <name type="scientific">Symbiodinium microadriaticum</name>
    <name type="common">Dinoflagellate</name>
    <name type="synonym">Zooxanthella microadriatica</name>
    <dbReference type="NCBI Taxonomy" id="2951"/>
    <lineage>
        <taxon>Eukaryota</taxon>
        <taxon>Sar</taxon>
        <taxon>Alveolata</taxon>
        <taxon>Dinophyceae</taxon>
        <taxon>Suessiales</taxon>
        <taxon>Symbiodiniaceae</taxon>
        <taxon>Symbiodinium</taxon>
    </lineage>
</organism>
<dbReference type="AlphaFoldDB" id="A0A1Q9BTE8"/>
<feature type="non-terminal residue" evidence="2">
    <location>
        <position position="347"/>
    </location>
</feature>
<evidence type="ECO:0000313" key="3">
    <source>
        <dbReference type="Proteomes" id="UP000186817"/>
    </source>
</evidence>
<dbReference type="EMBL" id="LSRX01004586">
    <property type="protein sequence ID" value="OLP73890.1"/>
    <property type="molecule type" value="Genomic_DNA"/>
</dbReference>
<dbReference type="Proteomes" id="UP000186817">
    <property type="component" value="Unassembled WGS sequence"/>
</dbReference>
<feature type="region of interest" description="Disordered" evidence="1">
    <location>
        <begin position="272"/>
        <end position="295"/>
    </location>
</feature>
<name>A0A1Q9BTE8_SYMMI</name>
<reference evidence="2 3" key="1">
    <citation type="submission" date="2016-02" db="EMBL/GenBank/DDBJ databases">
        <title>Genome analysis of coral dinoflagellate symbionts highlights evolutionary adaptations to a symbiotic lifestyle.</title>
        <authorList>
            <person name="Aranda M."/>
            <person name="Li Y."/>
            <person name="Liew Y.J."/>
            <person name="Baumgarten S."/>
            <person name="Simakov O."/>
            <person name="Wilson M."/>
            <person name="Piel J."/>
            <person name="Ashoor H."/>
            <person name="Bougouffa S."/>
            <person name="Bajic V.B."/>
            <person name="Ryu T."/>
            <person name="Ravasi T."/>
            <person name="Bayer T."/>
            <person name="Micklem G."/>
            <person name="Kim H."/>
            <person name="Bhak J."/>
            <person name="Lajeunesse T.C."/>
            <person name="Voolstra C.R."/>
        </authorList>
    </citation>
    <scope>NUCLEOTIDE SEQUENCE [LARGE SCALE GENOMIC DNA]</scope>
    <source>
        <strain evidence="2 3">CCMP2467</strain>
    </source>
</reference>
<evidence type="ECO:0000313" key="2">
    <source>
        <dbReference type="EMBL" id="OLP73890.1"/>
    </source>
</evidence>
<comment type="caution">
    <text evidence="2">The sequence shown here is derived from an EMBL/GenBank/DDBJ whole genome shotgun (WGS) entry which is preliminary data.</text>
</comment>
<evidence type="ECO:0000256" key="1">
    <source>
        <dbReference type="SAM" id="MobiDB-lite"/>
    </source>
</evidence>
<proteinExistence type="predicted"/>
<gene>
    <name evidence="2" type="ORF">AK812_SmicGene46726</name>
</gene>
<dbReference type="OrthoDB" id="410906at2759"/>
<protein>
    <submittedName>
        <fullName evidence="2">Uncharacterized protein</fullName>
    </submittedName>
</protein>
<sequence>MRAATTDDGVAPLFSSDTLRSAFQKVLEGLLDLCVDYMAEAEKHCVLRLPDVKAQDCSIWSDHLPKDSNANLKNAQQHIAKLDQESIQKTFESDCYKLTWDLSAFANHIDALVKNKRSAQLAKVCHVRAEMKRASNSVVSYMEKNCFHETALYKDKDTCENIKKWLNASRPDAVVVWVDLTKFGRLQSETLNDISERLEDKLDAKFLDNVTVNIRMGEPHNNKKHALLYPALVCWPAGTSESIFNVSKLIVDRCNRNPVEWMMERDYKVPTVGKNATPSTREDLERSHSEAQEAAQHLGGIHMPQVLLQALLKDVVDSNSKVCTINLTPYEGAFEKACVQSLHQNGP</sequence>